<feature type="region of interest" description="Disordered" evidence="1">
    <location>
        <begin position="295"/>
        <end position="387"/>
    </location>
</feature>
<feature type="compositionally biased region" description="Basic and acidic residues" evidence="1">
    <location>
        <begin position="606"/>
        <end position="622"/>
    </location>
</feature>
<feature type="region of interest" description="Disordered" evidence="1">
    <location>
        <begin position="419"/>
        <end position="471"/>
    </location>
</feature>
<proteinExistence type="predicted"/>
<dbReference type="OrthoDB" id="2436511at2759"/>
<feature type="region of interest" description="Disordered" evidence="1">
    <location>
        <begin position="540"/>
        <end position="571"/>
    </location>
</feature>
<feature type="compositionally biased region" description="Acidic residues" evidence="1">
    <location>
        <begin position="742"/>
        <end position="763"/>
    </location>
</feature>
<feature type="compositionally biased region" description="Acidic residues" evidence="1">
    <location>
        <begin position="372"/>
        <end position="383"/>
    </location>
</feature>
<feature type="compositionally biased region" description="Low complexity" evidence="1">
    <location>
        <begin position="541"/>
        <end position="550"/>
    </location>
</feature>
<evidence type="ECO:0000256" key="1">
    <source>
        <dbReference type="SAM" id="MobiDB-lite"/>
    </source>
</evidence>
<evidence type="ECO:0000313" key="2">
    <source>
        <dbReference type="EMBL" id="KAF9961124.1"/>
    </source>
</evidence>
<name>A0A9P6M1N1_MORAP</name>
<organism evidence="2 3">
    <name type="scientific">Mortierella alpina</name>
    <name type="common">Oleaginous fungus</name>
    <name type="synonym">Mortierella renispora</name>
    <dbReference type="NCBI Taxonomy" id="64518"/>
    <lineage>
        <taxon>Eukaryota</taxon>
        <taxon>Fungi</taxon>
        <taxon>Fungi incertae sedis</taxon>
        <taxon>Mucoromycota</taxon>
        <taxon>Mortierellomycotina</taxon>
        <taxon>Mortierellomycetes</taxon>
        <taxon>Mortierellales</taxon>
        <taxon>Mortierellaceae</taxon>
        <taxon>Mortierella</taxon>
    </lineage>
</organism>
<sequence>MPLVYGSTPETAGTIKGTVKFDCNYDCKGRDIAILYEAKAEAHWTAIENKKIVNHRTEEIFGHAIWHFPLEHTRPNGSTIVAGVYEKEFEVPLIHPSVSLALNRSSALNVSAKTDASSPITLATALPPRGSTALLPSSSYGPNTKIKYTIHAILRRPFPSITNVEASQEVWVLHSSMPPPPPQLPSPPKSAPATTTASKLKPSRGGRTEPSTLPATSAPAVATPSPSSPPAGSAASTAAFNAASPSHAPSSAGESADPPKLSSPRSLLSLSLPTKAIRSALSMLPLPTIDLRSKQLSLSPLMTKDSNADVERLVEPQAAKSSSGTPSPDAPASKTSSTDTSVPLSPSTASSSSQSAMTGTDGYASDDTLPSSDDESDGADETSADYTGVWEPFQMPYSCSLPSEMVYLGQVVPLTIRFGPRKEHGADRHRDKNRSRSRSGRKGRKIDRDDGRHPHRNGHSKRRSEKEHVVPQPRFVIKKGIVKVVEHTLLREVTVTPAPPALINHHNYIASTASAPMKNAHTLPSGSEATYDCRAGLLPSKQQQQQQGQEEQQKELSGHVHASTTGGGEPVILPNFAMDSLKSPIYQGQGYNGSNCHLYELMDKDAKQRQQEQQRRSGEHIRSFFKSKRHSLDHTPNNHRPTSSESSSNGLHLSPAALAVNDRSLSPLHRLPPPPPTATPSSSNSKIISSIEAKFKTEAMTISLTSMLQQRERQYQRLFARKYKDGRERLAGSEVGTHQGDGEDEEEMDDSDDDAEAERDLEEGAWQTTVYIQLPGLSDLATFTETKHIAKTHSLQLILLCGLVSDTHSPGNSAGGGATNTTAIAGSGTGAPMAMITKPGINKEFRLEMDLHVTGPRAPPSTASSGRLEDLL</sequence>
<reference evidence="2" key="1">
    <citation type="journal article" date="2020" name="Fungal Divers.">
        <title>Resolving the Mortierellaceae phylogeny through synthesis of multi-gene phylogenetics and phylogenomics.</title>
        <authorList>
            <person name="Vandepol N."/>
            <person name="Liber J."/>
            <person name="Desiro A."/>
            <person name="Na H."/>
            <person name="Kennedy M."/>
            <person name="Barry K."/>
            <person name="Grigoriev I.V."/>
            <person name="Miller A.N."/>
            <person name="O'Donnell K."/>
            <person name="Stajich J.E."/>
            <person name="Bonito G."/>
        </authorList>
    </citation>
    <scope>NUCLEOTIDE SEQUENCE</scope>
    <source>
        <strain evidence="2">CK1249</strain>
    </source>
</reference>
<feature type="compositionally biased region" description="Basic and acidic residues" evidence="1">
    <location>
        <begin position="420"/>
        <end position="430"/>
    </location>
</feature>
<feature type="compositionally biased region" description="Low complexity" evidence="1">
    <location>
        <begin position="340"/>
        <end position="356"/>
    </location>
</feature>
<feature type="region of interest" description="Disordered" evidence="1">
    <location>
        <begin position="729"/>
        <end position="763"/>
    </location>
</feature>
<feature type="region of interest" description="Disordered" evidence="1">
    <location>
        <begin position="811"/>
        <end position="831"/>
    </location>
</feature>
<dbReference type="AlphaFoldDB" id="A0A9P6M1N1"/>
<gene>
    <name evidence="2" type="ORF">BGZ70_008360</name>
</gene>
<feature type="compositionally biased region" description="Low complexity" evidence="1">
    <location>
        <begin position="191"/>
        <end position="200"/>
    </location>
</feature>
<evidence type="ECO:0000313" key="3">
    <source>
        <dbReference type="Proteomes" id="UP000738359"/>
    </source>
</evidence>
<feature type="compositionally biased region" description="Basic residues" evidence="1">
    <location>
        <begin position="431"/>
        <end position="445"/>
    </location>
</feature>
<dbReference type="Proteomes" id="UP000738359">
    <property type="component" value="Unassembled WGS sequence"/>
</dbReference>
<comment type="caution">
    <text evidence="2">The sequence shown here is derived from an EMBL/GenBank/DDBJ whole genome shotgun (WGS) entry which is preliminary data.</text>
</comment>
<protein>
    <submittedName>
        <fullName evidence="2">Uncharacterized protein</fullName>
    </submittedName>
</protein>
<dbReference type="InterPro" id="IPR014752">
    <property type="entry name" value="Arrestin-like_C"/>
</dbReference>
<keyword evidence="3" id="KW-1185">Reference proteome</keyword>
<feature type="region of interest" description="Disordered" evidence="1">
    <location>
        <begin position="174"/>
        <end position="266"/>
    </location>
</feature>
<dbReference type="Gene3D" id="2.60.40.640">
    <property type="match status" value="1"/>
</dbReference>
<accession>A0A9P6M1N1</accession>
<feature type="compositionally biased region" description="Low complexity" evidence="1">
    <location>
        <begin position="210"/>
        <end position="266"/>
    </location>
</feature>
<dbReference type="EMBL" id="JAAAHY010000596">
    <property type="protein sequence ID" value="KAF9961124.1"/>
    <property type="molecule type" value="Genomic_DNA"/>
</dbReference>
<feature type="region of interest" description="Disordered" evidence="1">
    <location>
        <begin position="853"/>
        <end position="872"/>
    </location>
</feature>
<feature type="region of interest" description="Disordered" evidence="1">
    <location>
        <begin position="665"/>
        <end position="686"/>
    </location>
</feature>
<feature type="region of interest" description="Disordered" evidence="1">
    <location>
        <begin position="606"/>
        <end position="651"/>
    </location>
</feature>
<feature type="compositionally biased region" description="Basic residues" evidence="1">
    <location>
        <begin position="453"/>
        <end position="463"/>
    </location>
</feature>
<feature type="compositionally biased region" description="Pro residues" evidence="1">
    <location>
        <begin position="177"/>
        <end position="190"/>
    </location>
</feature>